<dbReference type="GO" id="GO:0043023">
    <property type="term" value="F:ribosomal large subunit binding"/>
    <property type="evidence" value="ECO:0007669"/>
    <property type="project" value="TreeGrafter"/>
</dbReference>
<gene>
    <name evidence="5" type="ORF">A3A71_01425</name>
</gene>
<reference evidence="5 6" key="1">
    <citation type="journal article" date="2016" name="Nat. Commun.">
        <title>Thousands of microbial genomes shed light on interconnected biogeochemical processes in an aquifer system.</title>
        <authorList>
            <person name="Anantharaman K."/>
            <person name="Brown C.T."/>
            <person name="Hug L.A."/>
            <person name="Sharon I."/>
            <person name="Castelle C.J."/>
            <person name="Probst A.J."/>
            <person name="Thomas B.C."/>
            <person name="Singh A."/>
            <person name="Wilkins M.J."/>
            <person name="Karaoz U."/>
            <person name="Brodie E.L."/>
            <person name="Williams K.H."/>
            <person name="Hubbard S.S."/>
            <person name="Banfield J.F."/>
        </authorList>
    </citation>
    <scope>NUCLEOTIDE SEQUENCE [LARGE SCALE GENOMIC DNA]</scope>
</reference>
<evidence type="ECO:0000256" key="3">
    <source>
        <dbReference type="SAM" id="Coils"/>
    </source>
</evidence>
<comment type="caution">
    <text evidence="5">The sequence shown here is derived from an EMBL/GenBank/DDBJ whole genome shotgun (WGS) entry which is preliminary data.</text>
</comment>
<accession>A0A1F5EBB0</accession>
<proteinExistence type="inferred from homology"/>
<dbReference type="Gene3D" id="1.10.132.20">
    <property type="entry name" value="Ribosome-recycling factor"/>
    <property type="match status" value="1"/>
</dbReference>
<dbReference type="EMBL" id="MEZX01000002">
    <property type="protein sequence ID" value="OGD64698.1"/>
    <property type="molecule type" value="Genomic_DNA"/>
</dbReference>
<name>A0A1F5EBB0_9BACT</name>
<dbReference type="InterPro" id="IPR023584">
    <property type="entry name" value="Ribosome_recyc_fac_dom"/>
</dbReference>
<keyword evidence="3" id="KW-0175">Coiled coil</keyword>
<dbReference type="SUPFAM" id="SSF55194">
    <property type="entry name" value="Ribosome recycling factor, RRF"/>
    <property type="match status" value="1"/>
</dbReference>
<dbReference type="InterPro" id="IPR002661">
    <property type="entry name" value="Ribosome_recyc_fac"/>
</dbReference>
<dbReference type="STRING" id="1797471.A3A71_01425"/>
<dbReference type="Proteomes" id="UP000177481">
    <property type="component" value="Unassembled WGS sequence"/>
</dbReference>
<evidence type="ECO:0000313" key="6">
    <source>
        <dbReference type="Proteomes" id="UP000177481"/>
    </source>
</evidence>
<dbReference type="FunFam" id="3.30.1360.40:FF:000001">
    <property type="entry name" value="Ribosome-recycling factor"/>
    <property type="match status" value="1"/>
</dbReference>
<keyword evidence="2" id="KW-0648">Protein biosynthesis</keyword>
<comment type="similarity">
    <text evidence="1">Belongs to the RRF family.</text>
</comment>
<evidence type="ECO:0000313" key="5">
    <source>
        <dbReference type="EMBL" id="OGD64698.1"/>
    </source>
</evidence>
<protein>
    <recommendedName>
        <fullName evidence="4">Ribosome recycling factor domain-containing protein</fullName>
    </recommendedName>
</protein>
<sequence length="183" mass="20542">MSAILSVKTEMSRVLQVLEEDLRTLRPGRASAELVTSLPVDVYGQKMSIQQLASISNDEQGNLILQPWDKSTIGAVEQAVRVSQLGFSVVNIGDSLKLTVPPLSQERRLEMVKLVGQKGEAARIQLRQIRGDAHQAATKEKTNGTMREDELSRYTKELNDKIDENNKQIKELVERKEKELMTV</sequence>
<dbReference type="Pfam" id="PF01765">
    <property type="entry name" value="RRF"/>
    <property type="match status" value="1"/>
</dbReference>
<dbReference type="PANTHER" id="PTHR20982:SF3">
    <property type="entry name" value="MITOCHONDRIAL RIBOSOME RECYCLING FACTOR PSEUDO 1"/>
    <property type="match status" value="1"/>
</dbReference>
<evidence type="ECO:0000256" key="2">
    <source>
        <dbReference type="ARBA" id="ARBA00022917"/>
    </source>
</evidence>
<organism evidence="5 6">
    <name type="scientific">Candidatus Berkelbacteria bacterium RIFCSPLOWO2_01_FULL_50_28</name>
    <dbReference type="NCBI Taxonomy" id="1797471"/>
    <lineage>
        <taxon>Bacteria</taxon>
        <taxon>Candidatus Berkelbacteria</taxon>
    </lineage>
</organism>
<feature type="coiled-coil region" evidence="3">
    <location>
        <begin position="151"/>
        <end position="179"/>
    </location>
</feature>
<dbReference type="AlphaFoldDB" id="A0A1F5EBB0"/>
<feature type="domain" description="Ribosome recycling factor" evidence="4">
    <location>
        <begin position="18"/>
        <end position="181"/>
    </location>
</feature>
<evidence type="ECO:0000259" key="4">
    <source>
        <dbReference type="Pfam" id="PF01765"/>
    </source>
</evidence>
<evidence type="ECO:0000256" key="1">
    <source>
        <dbReference type="ARBA" id="ARBA00005912"/>
    </source>
</evidence>
<dbReference type="Gene3D" id="3.30.1360.40">
    <property type="match status" value="1"/>
</dbReference>
<dbReference type="GO" id="GO:0006412">
    <property type="term" value="P:translation"/>
    <property type="evidence" value="ECO:0007669"/>
    <property type="project" value="UniProtKB-KW"/>
</dbReference>
<dbReference type="InterPro" id="IPR036191">
    <property type="entry name" value="RRF_sf"/>
</dbReference>
<dbReference type="PANTHER" id="PTHR20982">
    <property type="entry name" value="RIBOSOME RECYCLING FACTOR"/>
    <property type="match status" value="1"/>
</dbReference>